<evidence type="ECO:0000313" key="2">
    <source>
        <dbReference type="Proteomes" id="UP000595703"/>
    </source>
</evidence>
<reference evidence="1 2" key="4">
    <citation type="journal article" date="2020" name="Sci. Rep.">
        <title>beta-carboline chemical signals induce reveromycin production through a LuxR family regulator in Streptomyces sp. SN-593.</title>
        <authorList>
            <person name="Panthee S."/>
            <person name="Kito N."/>
            <person name="Hayashi T."/>
            <person name="Shimizu T."/>
            <person name="Ishikawa J."/>
            <person name="Hamamoto H."/>
            <person name="Osada H."/>
            <person name="Takahashi S."/>
        </authorList>
    </citation>
    <scope>NUCLEOTIDE SEQUENCE [LARGE SCALE GENOMIC DNA]</scope>
    <source>
        <strain evidence="1 2">SN-593</strain>
    </source>
</reference>
<gene>
    <name evidence="1" type="ORF">RVR_7125</name>
</gene>
<protein>
    <submittedName>
        <fullName evidence="1">Uncharacterized protein</fullName>
    </submittedName>
</protein>
<reference evidence="1 2" key="1">
    <citation type="journal article" date="2010" name="J. Bacteriol.">
        <title>Biochemical characterization of a novel indole prenyltransferase from Streptomyces sp. SN-593.</title>
        <authorList>
            <person name="Takahashi S."/>
            <person name="Takagi H."/>
            <person name="Toyoda A."/>
            <person name="Uramoto M."/>
            <person name="Nogawa T."/>
            <person name="Ueki M."/>
            <person name="Sakaki Y."/>
            <person name="Osada H."/>
        </authorList>
    </citation>
    <scope>NUCLEOTIDE SEQUENCE [LARGE SCALE GENOMIC DNA]</scope>
    <source>
        <strain evidence="1 2">SN-593</strain>
    </source>
</reference>
<organism evidence="1 2">
    <name type="scientific">Actinacidiphila reveromycinica</name>
    <dbReference type="NCBI Taxonomy" id="659352"/>
    <lineage>
        <taxon>Bacteria</taxon>
        <taxon>Bacillati</taxon>
        <taxon>Actinomycetota</taxon>
        <taxon>Actinomycetes</taxon>
        <taxon>Kitasatosporales</taxon>
        <taxon>Streptomycetaceae</taxon>
        <taxon>Actinacidiphila</taxon>
    </lineage>
</organism>
<proteinExistence type="predicted"/>
<accession>A0A7U3VR02</accession>
<sequence length="32" mass="3620">MPRVLTQNIKAEPDRFGVVVRARTLPQVGLEE</sequence>
<name>A0A7U3VR02_9ACTN</name>
<evidence type="ECO:0000313" key="1">
    <source>
        <dbReference type="EMBL" id="BBB00175.1"/>
    </source>
</evidence>
<keyword evidence="2" id="KW-1185">Reference proteome</keyword>
<dbReference type="Proteomes" id="UP000595703">
    <property type="component" value="Chromosome"/>
</dbReference>
<reference evidence="1 2" key="3">
    <citation type="journal article" date="2011" name="Nat. Chem. Biol.">
        <title>Reveromycin A biosynthesis uses RevG and RevJ for stereospecific spiroacetal formation.</title>
        <authorList>
            <person name="Takahashi S."/>
            <person name="Toyoda A."/>
            <person name="Sekiyama Y."/>
            <person name="Takagi H."/>
            <person name="Nogawa T."/>
            <person name="Uramoto M."/>
            <person name="Suzuki R."/>
            <person name="Koshino H."/>
            <person name="Kumano T."/>
            <person name="Panthee S."/>
            <person name="Dairi T."/>
            <person name="Ishikawa J."/>
            <person name="Ikeda H."/>
            <person name="Sakaki Y."/>
            <person name="Osada H."/>
        </authorList>
    </citation>
    <scope>NUCLEOTIDE SEQUENCE [LARGE SCALE GENOMIC DNA]</scope>
    <source>
        <strain evidence="1 2">SN-593</strain>
    </source>
</reference>
<dbReference type="KEGG" id="arev:RVR_7125"/>
<dbReference type="AlphaFoldDB" id="A0A7U3VR02"/>
<dbReference type="EMBL" id="AP018365">
    <property type="protein sequence ID" value="BBB00175.1"/>
    <property type="molecule type" value="Genomic_DNA"/>
</dbReference>
<reference evidence="1 2" key="2">
    <citation type="journal article" date="2011" name="J. Antibiot.">
        <title>Furaquinocins I and J: novel polyketide isoprenoid hybrid compounds from Streptomyces reveromyceticus SN-593.</title>
        <authorList>
            <person name="Panthee S."/>
            <person name="Takahashi S."/>
            <person name="Takagi H."/>
            <person name="Nogawa T."/>
            <person name="Oowada E."/>
            <person name="Uramoto M."/>
            <person name="Osada H."/>
        </authorList>
    </citation>
    <scope>NUCLEOTIDE SEQUENCE [LARGE SCALE GENOMIC DNA]</scope>
    <source>
        <strain evidence="1 2">SN-593</strain>
    </source>
</reference>